<dbReference type="AlphaFoldDB" id="A0A177ZQ62"/>
<keyword evidence="2" id="KW-0472">Membrane</keyword>
<name>A0A177ZQ62_9BACI</name>
<evidence type="ECO:0000313" key="4">
    <source>
        <dbReference type="Proteomes" id="UP000077881"/>
    </source>
</evidence>
<gene>
    <name evidence="3" type="ORF">ABB05_13150</name>
</gene>
<dbReference type="OrthoDB" id="2706947at2"/>
<reference evidence="3 4" key="1">
    <citation type="submission" date="2015-05" db="EMBL/GenBank/DDBJ databases">
        <title>Comparison of genome.</title>
        <authorList>
            <person name="Zheng Z."/>
            <person name="Sun M."/>
        </authorList>
    </citation>
    <scope>NUCLEOTIDE SEQUENCE [LARGE SCALE GENOMIC DNA]</scope>
    <source>
        <strain evidence="3 4">G25-74</strain>
    </source>
</reference>
<dbReference type="Proteomes" id="UP000077881">
    <property type="component" value="Unassembled WGS sequence"/>
</dbReference>
<keyword evidence="4" id="KW-1185">Reference proteome</keyword>
<evidence type="ECO:0000256" key="2">
    <source>
        <dbReference type="SAM" id="Phobius"/>
    </source>
</evidence>
<comment type="caution">
    <text evidence="3">The sequence shown here is derived from an EMBL/GenBank/DDBJ whole genome shotgun (WGS) entry which is preliminary data.</text>
</comment>
<proteinExistence type="predicted"/>
<feature type="coiled-coil region" evidence="1">
    <location>
        <begin position="24"/>
        <end position="51"/>
    </location>
</feature>
<dbReference type="PATRIC" id="fig|217031.6.peg.2832"/>
<dbReference type="RefSeq" id="WP_064468314.1">
    <property type="nucleotide sequence ID" value="NZ_LDJR01000052.1"/>
</dbReference>
<evidence type="ECO:0000256" key="1">
    <source>
        <dbReference type="SAM" id="Coils"/>
    </source>
</evidence>
<keyword evidence="2" id="KW-0812">Transmembrane</keyword>
<accession>A0A177ZQ62</accession>
<keyword evidence="1" id="KW-0175">Coiled coil</keyword>
<dbReference type="STRING" id="217031.ABB05_13150"/>
<sequence length="84" mass="9374">MIAFLIIIGVLVCILALIGTLLVGKDISSQLKEYEEKGDTLENEIKRSHEYESTSLQVNVKSLTWIYVALGLITLFVCLGILIY</sequence>
<keyword evidence="2" id="KW-1133">Transmembrane helix</keyword>
<feature type="transmembrane region" description="Helical" evidence="2">
    <location>
        <begin position="64"/>
        <end position="83"/>
    </location>
</feature>
<protein>
    <submittedName>
        <fullName evidence="3">Uncharacterized protein</fullName>
    </submittedName>
</protein>
<organism evidence="3 4">
    <name type="scientific">Lederbergia galactosidilytica</name>
    <dbReference type="NCBI Taxonomy" id="217031"/>
    <lineage>
        <taxon>Bacteria</taxon>
        <taxon>Bacillati</taxon>
        <taxon>Bacillota</taxon>
        <taxon>Bacilli</taxon>
        <taxon>Bacillales</taxon>
        <taxon>Bacillaceae</taxon>
        <taxon>Lederbergia</taxon>
    </lineage>
</organism>
<dbReference type="EMBL" id="LDJR01000052">
    <property type="protein sequence ID" value="OAK70116.1"/>
    <property type="molecule type" value="Genomic_DNA"/>
</dbReference>
<evidence type="ECO:0000313" key="3">
    <source>
        <dbReference type="EMBL" id="OAK70116.1"/>
    </source>
</evidence>